<dbReference type="Proteomes" id="UP000054721">
    <property type="component" value="Unassembled WGS sequence"/>
</dbReference>
<accession>A0A0V1L2F9</accession>
<name>A0A0V1L2F9_9BILA</name>
<organism evidence="1 2">
    <name type="scientific">Trichinella nativa</name>
    <dbReference type="NCBI Taxonomy" id="6335"/>
    <lineage>
        <taxon>Eukaryota</taxon>
        <taxon>Metazoa</taxon>
        <taxon>Ecdysozoa</taxon>
        <taxon>Nematoda</taxon>
        <taxon>Enoplea</taxon>
        <taxon>Dorylaimia</taxon>
        <taxon>Trichinellida</taxon>
        <taxon>Trichinellidae</taxon>
        <taxon>Trichinella</taxon>
    </lineage>
</organism>
<evidence type="ECO:0000313" key="2">
    <source>
        <dbReference type="Proteomes" id="UP000054721"/>
    </source>
</evidence>
<gene>
    <name evidence="1" type="ORF">T02_7201</name>
</gene>
<reference evidence="1 2" key="1">
    <citation type="submission" date="2015-05" db="EMBL/GenBank/DDBJ databases">
        <title>Evolution of Trichinella species and genotypes.</title>
        <authorList>
            <person name="Korhonen P.K."/>
            <person name="Edoardo P."/>
            <person name="Giuseppe L.R."/>
            <person name="Gasser R.B."/>
        </authorList>
    </citation>
    <scope>NUCLEOTIDE SEQUENCE [LARGE SCALE GENOMIC DNA]</scope>
    <source>
        <strain evidence="1">ISS10</strain>
    </source>
</reference>
<evidence type="ECO:0000313" key="1">
    <source>
        <dbReference type="EMBL" id="KRZ53741.1"/>
    </source>
</evidence>
<dbReference type="EMBL" id="JYDW01000156">
    <property type="protein sequence ID" value="KRZ53741.1"/>
    <property type="molecule type" value="Genomic_DNA"/>
</dbReference>
<comment type="caution">
    <text evidence="1">The sequence shown here is derived from an EMBL/GenBank/DDBJ whole genome shotgun (WGS) entry which is preliminary data.</text>
</comment>
<dbReference type="AlphaFoldDB" id="A0A0V1L2F9"/>
<keyword evidence="2" id="KW-1185">Reference proteome</keyword>
<proteinExistence type="predicted"/>
<protein>
    <submittedName>
        <fullName evidence="1">Uncharacterized protein</fullName>
    </submittedName>
</protein>
<sequence length="67" mass="7524">MKRADAVLNQVCSLTINHHKLSSGIPTGAAAYYHDVYAAHYNLRCFREKICITMPYYVCAITEGELS</sequence>